<dbReference type="RefSeq" id="WP_206657412.1">
    <property type="nucleotide sequence ID" value="NZ_CP071182.1"/>
</dbReference>
<dbReference type="AlphaFoldDB" id="A0A9X7Z8D4"/>
<gene>
    <name evidence="2" type="ORF">JZ786_03400</name>
</gene>
<feature type="transmembrane region" description="Helical" evidence="1">
    <location>
        <begin position="65"/>
        <end position="83"/>
    </location>
</feature>
<feature type="transmembrane region" description="Helical" evidence="1">
    <location>
        <begin position="6"/>
        <end position="30"/>
    </location>
</feature>
<dbReference type="Pfam" id="PF16955">
    <property type="entry name" value="OFeT_1"/>
    <property type="match status" value="1"/>
</dbReference>
<dbReference type="KEGG" id="afx:JZ786_03400"/>
<dbReference type="InterPro" id="IPR031594">
    <property type="entry name" value="OFeT_1"/>
</dbReference>
<feature type="transmembrane region" description="Helical" evidence="1">
    <location>
        <begin position="37"/>
        <end position="59"/>
    </location>
</feature>
<feature type="transmembrane region" description="Helical" evidence="1">
    <location>
        <begin position="152"/>
        <end position="174"/>
    </location>
</feature>
<evidence type="ECO:0000313" key="3">
    <source>
        <dbReference type="Proteomes" id="UP000663505"/>
    </source>
</evidence>
<proteinExistence type="predicted"/>
<protein>
    <recommendedName>
        <fullName evidence="4">GDT1 family protein</fullName>
    </recommendedName>
</protein>
<reference evidence="2 3" key="1">
    <citation type="submission" date="2021-02" db="EMBL/GenBank/DDBJ databases">
        <title>Alicyclobacillus curvatus sp. nov. and Alicyclobacillus mengziensis sp. nov., two acidophilic bacteria isolated from acid mine drainage.</title>
        <authorList>
            <person name="Huang Y."/>
        </authorList>
    </citation>
    <scope>NUCLEOTIDE SEQUENCE [LARGE SCALE GENOMIC DNA]</scope>
    <source>
        <strain evidence="2 3">S30H14</strain>
    </source>
</reference>
<keyword evidence="1" id="KW-0472">Membrane</keyword>
<keyword evidence="3" id="KW-1185">Reference proteome</keyword>
<dbReference type="Proteomes" id="UP000663505">
    <property type="component" value="Chromosome"/>
</dbReference>
<dbReference type="EMBL" id="CP071182">
    <property type="protein sequence ID" value="QSO48076.1"/>
    <property type="molecule type" value="Genomic_DNA"/>
</dbReference>
<keyword evidence="1" id="KW-0812">Transmembrane</keyword>
<feature type="transmembrane region" description="Helical" evidence="1">
    <location>
        <begin position="123"/>
        <end position="146"/>
    </location>
</feature>
<name>A0A9X7Z8D4_9BACL</name>
<feature type="transmembrane region" description="Helical" evidence="1">
    <location>
        <begin position="186"/>
        <end position="203"/>
    </location>
</feature>
<evidence type="ECO:0000313" key="2">
    <source>
        <dbReference type="EMBL" id="QSO48076.1"/>
    </source>
</evidence>
<keyword evidence="1" id="KW-1133">Transmembrane helix</keyword>
<evidence type="ECO:0008006" key="4">
    <source>
        <dbReference type="Google" id="ProtNLM"/>
    </source>
</evidence>
<sequence length="252" mass="26971">MGIYGVLSSFLGTGVEFIEALTIIMAVGAIRGWKSALAGGLSAVIVLGILVTVIGAPLVHVMEVSWVQLIIGLFMLLFGIRWLRKAILRYSGLKALHNEEESYQEEIERQKSAGVVNQGIDRFAFVTTFSGTFLEGLEAVFIVITFGLSTRAMSSAVFGAIGALVVVVALGLVLRKPLASIPENTMKFIVGIMLTSFGAFWVGEGMNVAWPQKDLSILYLAGTLLVMSFIIVQRVKAAIGHASTTSGQEMGV</sequence>
<evidence type="ECO:0000256" key="1">
    <source>
        <dbReference type="SAM" id="Phobius"/>
    </source>
</evidence>
<feature type="transmembrane region" description="Helical" evidence="1">
    <location>
        <begin position="215"/>
        <end position="232"/>
    </location>
</feature>
<organism evidence="2 3">
    <name type="scientific">Alicyclobacillus mengziensis</name>
    <dbReference type="NCBI Taxonomy" id="2931921"/>
    <lineage>
        <taxon>Bacteria</taxon>
        <taxon>Bacillati</taxon>
        <taxon>Bacillota</taxon>
        <taxon>Bacilli</taxon>
        <taxon>Bacillales</taxon>
        <taxon>Alicyclobacillaceae</taxon>
        <taxon>Alicyclobacillus</taxon>
    </lineage>
</organism>
<accession>A0A9X7Z8D4</accession>